<evidence type="ECO:0000256" key="19">
    <source>
        <dbReference type="SAM" id="MobiDB-lite"/>
    </source>
</evidence>
<comment type="catalytic activity">
    <reaction evidence="1 18">
        <text>S-ubiquitinyl-[E2 ubiquitin-conjugating enzyme]-L-cysteine + [acceptor protein]-L-lysine = [E2 ubiquitin-conjugating enzyme]-L-cysteine + N(6)-ubiquitinyl-[acceptor protein]-L-lysine.</text>
        <dbReference type="EC" id="2.3.2.27"/>
    </reaction>
</comment>
<evidence type="ECO:0000259" key="20">
    <source>
        <dbReference type="PROSITE" id="PS50089"/>
    </source>
</evidence>
<evidence type="ECO:0000256" key="3">
    <source>
        <dbReference type="ARBA" id="ARBA00004906"/>
    </source>
</evidence>
<keyword evidence="14 17" id="KW-0234">DNA repair</keyword>
<evidence type="ECO:0000256" key="5">
    <source>
        <dbReference type="ARBA" id="ARBA00012483"/>
    </source>
</evidence>
<comment type="function">
    <text evidence="18">E3 RING-finger protein, member of the UBC2/RAD6 epistasis group. Associates to the E2 ubiquitin conjugating enzyme UBC2/RAD6 to form the UBC2-RAD18 ubiquitin ligase complex involved in postreplicative repair (PRR) of damaged DNA.</text>
</comment>
<dbReference type="Gene3D" id="3.30.40.10">
    <property type="entry name" value="Zinc/RING finger domain, C3HC4 (zinc finger)"/>
    <property type="match status" value="1"/>
</dbReference>
<evidence type="ECO:0000256" key="4">
    <source>
        <dbReference type="ARBA" id="ARBA00009506"/>
    </source>
</evidence>
<evidence type="ECO:0000256" key="18">
    <source>
        <dbReference type="RuleBase" id="RU368093"/>
    </source>
</evidence>
<dbReference type="PANTHER" id="PTHR14134">
    <property type="entry name" value="E3 UBIQUITIN-PROTEIN LIGASE RAD18"/>
    <property type="match status" value="1"/>
</dbReference>
<evidence type="ECO:0000256" key="8">
    <source>
        <dbReference type="ARBA" id="ARBA00022723"/>
    </source>
</evidence>
<proteinExistence type="inferred from homology"/>
<evidence type="ECO:0000256" key="2">
    <source>
        <dbReference type="ARBA" id="ARBA00004123"/>
    </source>
</evidence>
<feature type="region of interest" description="Disordered" evidence="19">
    <location>
        <begin position="387"/>
        <end position="415"/>
    </location>
</feature>
<evidence type="ECO:0000256" key="7">
    <source>
        <dbReference type="ARBA" id="ARBA00022679"/>
    </source>
</evidence>
<dbReference type="PROSITE" id="PS00518">
    <property type="entry name" value="ZF_RING_1"/>
    <property type="match status" value="1"/>
</dbReference>
<evidence type="ECO:0000259" key="22">
    <source>
        <dbReference type="PROSITE" id="PS51908"/>
    </source>
</evidence>
<evidence type="ECO:0000256" key="12">
    <source>
        <dbReference type="ARBA" id="ARBA00022833"/>
    </source>
</evidence>
<keyword evidence="7 18" id="KW-0808">Transferase</keyword>
<dbReference type="InterPro" id="IPR017907">
    <property type="entry name" value="Znf_RING_CS"/>
</dbReference>
<evidence type="ECO:0000256" key="14">
    <source>
        <dbReference type="ARBA" id="ARBA00023204"/>
    </source>
</evidence>
<dbReference type="AlphaFoldDB" id="A0A7D9CZW4"/>
<evidence type="ECO:0000313" key="24">
    <source>
        <dbReference type="Proteomes" id="UP000478008"/>
    </source>
</evidence>
<organism evidence="23 24">
    <name type="scientific">Dekkera bruxellensis</name>
    <name type="common">Brettanomyces custersii</name>
    <dbReference type="NCBI Taxonomy" id="5007"/>
    <lineage>
        <taxon>Eukaryota</taxon>
        <taxon>Fungi</taxon>
        <taxon>Dikarya</taxon>
        <taxon>Ascomycota</taxon>
        <taxon>Saccharomycotina</taxon>
        <taxon>Pichiomycetes</taxon>
        <taxon>Pichiales</taxon>
        <taxon>Pichiaceae</taxon>
        <taxon>Brettanomyces</taxon>
    </lineage>
</organism>
<evidence type="ECO:0000256" key="6">
    <source>
        <dbReference type="ARBA" id="ARBA00015551"/>
    </source>
</evidence>
<dbReference type="GO" id="GO:0008270">
    <property type="term" value="F:zinc ion binding"/>
    <property type="evidence" value="ECO:0007669"/>
    <property type="project" value="UniProtKB-KW"/>
</dbReference>
<feature type="domain" description="UBZ4-type" evidence="22">
    <location>
        <begin position="184"/>
        <end position="212"/>
    </location>
</feature>
<dbReference type="GO" id="GO:0097505">
    <property type="term" value="C:Rad6-Rad18 complex"/>
    <property type="evidence" value="ECO:0007669"/>
    <property type="project" value="TreeGrafter"/>
</dbReference>
<keyword evidence="8 18" id="KW-0479">Metal-binding</keyword>
<dbReference type="EC" id="2.3.2.27" evidence="5 18"/>
<feature type="compositionally biased region" description="Basic and acidic residues" evidence="19">
    <location>
        <begin position="405"/>
        <end position="415"/>
    </location>
</feature>
<evidence type="ECO:0000256" key="9">
    <source>
        <dbReference type="ARBA" id="ARBA00022763"/>
    </source>
</evidence>
<dbReference type="SMART" id="SM00734">
    <property type="entry name" value="ZnF_Rad18"/>
    <property type="match status" value="1"/>
</dbReference>
<dbReference type="PANTHER" id="PTHR14134:SF2">
    <property type="entry name" value="E3 UBIQUITIN-PROTEIN LIGASE RAD18"/>
    <property type="match status" value="1"/>
</dbReference>
<dbReference type="InterPro" id="IPR004580">
    <property type="entry name" value="Rad18_fungi"/>
</dbReference>
<feature type="domain" description="RING-type" evidence="20">
    <location>
        <begin position="34"/>
        <end position="72"/>
    </location>
</feature>
<feature type="compositionally biased region" description="Basic and acidic residues" evidence="19">
    <location>
        <begin position="208"/>
        <end position="217"/>
    </location>
</feature>
<sequence>MSLIKYSKISVEDPSDWSGTMMPSVSTLDSMLRCQICKGFLRAPVVTSCGHIFCSICIREALTTKGKCPLCQEEIFESGLRKVLLLDGVVDWFKKHRAELFSNLKRAEVISDSQEESSERVLPSEKSSNVIDLTKDSSFNITASNYGKSTVEQQTLDISHISKQSTQQVSTASALETSPDADMLVQCPVCSKYMTIEKLQGSHIDKCLKGQSDKDYKPQSSPRKSSNKGTGLHLRNDFEIGRLLHSKKRKHENGSFQLQPGIQKKKQRIPNLDVMIPTNRLREKLNLYGLSTGGPRQKLEARMKQYINLYNANLDALHPVDDRVLIGRLSRWESLVEISERQDDKARDNGKSNSIDAIQNAKQNAHSWKVKYRSSYKELIERAKASVTKLSKDGAADNNALSAEKGGDEEAKREA</sequence>
<dbReference type="GO" id="GO:0006513">
    <property type="term" value="P:protein monoubiquitination"/>
    <property type="evidence" value="ECO:0007669"/>
    <property type="project" value="InterPro"/>
</dbReference>
<name>A0A7D9CZW4_DEKBR</name>
<reference evidence="23 24" key="1">
    <citation type="submission" date="2019-07" db="EMBL/GenBank/DDBJ databases">
        <authorList>
            <person name="Friedrich A."/>
            <person name="Schacherer J."/>
        </authorList>
    </citation>
    <scope>NUCLEOTIDE SEQUENCE [LARGE SCALE GENOMIC DNA]</scope>
</reference>
<evidence type="ECO:0000256" key="10">
    <source>
        <dbReference type="ARBA" id="ARBA00022771"/>
    </source>
</evidence>
<evidence type="ECO:0000313" key="23">
    <source>
        <dbReference type="EMBL" id="VUG17612.1"/>
    </source>
</evidence>
<dbReference type="PROSITE" id="PS50800">
    <property type="entry name" value="SAP"/>
    <property type="match status" value="1"/>
</dbReference>
<dbReference type="Proteomes" id="UP000478008">
    <property type="component" value="Unassembled WGS sequence"/>
</dbReference>
<comment type="subcellular location">
    <subcellularLocation>
        <location evidence="2 18">Nucleus</location>
    </subcellularLocation>
</comment>
<dbReference type="InterPro" id="IPR003034">
    <property type="entry name" value="SAP_dom"/>
</dbReference>
<dbReference type="NCBIfam" id="TIGR00599">
    <property type="entry name" value="rad18"/>
    <property type="match status" value="1"/>
</dbReference>
<dbReference type="EMBL" id="CABFWN010000002">
    <property type="protein sequence ID" value="VUG17612.1"/>
    <property type="molecule type" value="Genomic_DNA"/>
</dbReference>
<dbReference type="PROSITE" id="PS50089">
    <property type="entry name" value="ZF_RING_2"/>
    <property type="match status" value="1"/>
</dbReference>
<dbReference type="PROSITE" id="PS51908">
    <property type="entry name" value="ZF_UBZ4"/>
    <property type="match status" value="1"/>
</dbReference>
<keyword evidence="9 17" id="KW-0227">DNA damage</keyword>
<evidence type="ECO:0000256" key="11">
    <source>
        <dbReference type="ARBA" id="ARBA00022786"/>
    </source>
</evidence>
<dbReference type="SMART" id="SM00184">
    <property type="entry name" value="RING"/>
    <property type="match status" value="1"/>
</dbReference>
<evidence type="ECO:0000256" key="16">
    <source>
        <dbReference type="PROSITE-ProRule" id="PRU00175"/>
    </source>
</evidence>
<evidence type="ECO:0000256" key="15">
    <source>
        <dbReference type="ARBA" id="ARBA00023242"/>
    </source>
</evidence>
<keyword evidence="13 18" id="KW-0238">DNA-binding</keyword>
<keyword evidence="12 18" id="KW-0862">Zinc</keyword>
<dbReference type="GO" id="GO:0006301">
    <property type="term" value="P:DNA damage tolerance"/>
    <property type="evidence" value="ECO:0007669"/>
    <property type="project" value="InterPro"/>
</dbReference>
<keyword evidence="15 18" id="KW-0539">Nucleus</keyword>
<keyword evidence="24" id="KW-1185">Reference proteome</keyword>
<dbReference type="Gene3D" id="3.30.160.60">
    <property type="entry name" value="Classic Zinc Finger"/>
    <property type="match status" value="1"/>
</dbReference>
<evidence type="ECO:0000256" key="13">
    <source>
        <dbReference type="ARBA" id="ARBA00023125"/>
    </source>
</evidence>
<dbReference type="InterPro" id="IPR001841">
    <property type="entry name" value="Znf_RING"/>
</dbReference>
<dbReference type="GO" id="GO:0003697">
    <property type="term" value="F:single-stranded DNA binding"/>
    <property type="evidence" value="ECO:0007669"/>
    <property type="project" value="UniProtKB-UniRule"/>
</dbReference>
<dbReference type="FunFam" id="3.30.40.10:FF:000172">
    <property type="entry name" value="E3 ubiquitin-protein ligase RAD18"/>
    <property type="match status" value="1"/>
</dbReference>
<protein>
    <recommendedName>
        <fullName evidence="6 18">Postreplication repair E3 ubiquitin-protein ligase RAD18</fullName>
        <ecNumber evidence="5 18">2.3.2.27</ecNumber>
    </recommendedName>
    <alternativeName>
        <fullName evidence="18">RING-type E3 ubiquitin transferase RAD18</fullName>
    </alternativeName>
</protein>
<evidence type="ECO:0000256" key="1">
    <source>
        <dbReference type="ARBA" id="ARBA00000900"/>
    </source>
</evidence>
<evidence type="ECO:0000259" key="21">
    <source>
        <dbReference type="PROSITE" id="PS50800"/>
    </source>
</evidence>
<dbReference type="UniPathway" id="UPA00143"/>
<feature type="domain" description="SAP" evidence="21">
    <location>
        <begin position="273"/>
        <end position="307"/>
    </location>
</feature>
<dbReference type="InterPro" id="IPR006642">
    <property type="entry name" value="Rad18_UBZ4"/>
</dbReference>
<feature type="region of interest" description="Disordered" evidence="19">
    <location>
        <begin position="208"/>
        <end position="233"/>
    </location>
</feature>
<dbReference type="GO" id="GO:0006281">
    <property type="term" value="P:DNA repair"/>
    <property type="evidence" value="ECO:0007669"/>
    <property type="project" value="UniProtKB-KW"/>
</dbReference>
<dbReference type="SUPFAM" id="SSF57850">
    <property type="entry name" value="RING/U-box"/>
    <property type="match status" value="1"/>
</dbReference>
<keyword evidence="10 16" id="KW-0863">Zinc-finger</keyword>
<dbReference type="InterPro" id="IPR013083">
    <property type="entry name" value="Znf_RING/FYVE/PHD"/>
</dbReference>
<accession>A0A7D9CZW4</accession>
<evidence type="ECO:0000256" key="17">
    <source>
        <dbReference type="PROSITE-ProRule" id="PRU01256"/>
    </source>
</evidence>
<dbReference type="Pfam" id="PF13923">
    <property type="entry name" value="zf-C3HC4_2"/>
    <property type="match status" value="1"/>
</dbReference>
<comment type="similarity">
    <text evidence="4 18">Belongs to the RAD18 family.</text>
</comment>
<comment type="subunit">
    <text evidence="18">Interacts with E2 UBC2, forming a complex with ubiquitin ligase activity.</text>
</comment>
<dbReference type="InterPro" id="IPR039577">
    <property type="entry name" value="Rad18"/>
</dbReference>
<keyword evidence="11 18" id="KW-0833">Ubl conjugation pathway</keyword>
<dbReference type="GO" id="GO:0005634">
    <property type="term" value="C:nucleus"/>
    <property type="evidence" value="ECO:0007669"/>
    <property type="project" value="UniProtKB-SubCell"/>
</dbReference>
<comment type="pathway">
    <text evidence="3 18">Protein modification; protein ubiquitination.</text>
</comment>
<gene>
    <name evidence="23" type="ORF">DEBR0S2_11760G</name>
</gene>
<feature type="compositionally biased region" description="Polar residues" evidence="19">
    <location>
        <begin position="218"/>
        <end position="229"/>
    </location>
</feature>
<dbReference type="GO" id="GO:0061630">
    <property type="term" value="F:ubiquitin protein ligase activity"/>
    <property type="evidence" value="ECO:0007669"/>
    <property type="project" value="UniProtKB-UniRule"/>
</dbReference>